<dbReference type="GO" id="GO:0006400">
    <property type="term" value="P:tRNA modification"/>
    <property type="evidence" value="ECO:0007669"/>
    <property type="project" value="UniProtKB-UniRule"/>
</dbReference>
<proteinExistence type="inferred from homology"/>
<comment type="function">
    <text evidence="6">Ligates lysine onto the cytidine present at position 34 of the AUA codon-specific tRNA(Ile) that contains the anticodon CAU, in an ATP-dependent manner. Cytidine is converted to lysidine, thus changing the amino acid specificity of the tRNA from methionine to isoleucine.</text>
</comment>
<evidence type="ECO:0000256" key="5">
    <source>
        <dbReference type="ARBA" id="ARBA00048539"/>
    </source>
</evidence>
<dbReference type="PATRIC" id="fig|237258.4.peg.1947"/>
<dbReference type="HAMAP" id="MF_01161">
    <property type="entry name" value="tRNA_Ile_lys_synt"/>
    <property type="match status" value="1"/>
</dbReference>
<dbReference type="EMBL" id="MKGI01000031">
    <property type="protein sequence ID" value="OEL11554.1"/>
    <property type="molecule type" value="Genomic_DNA"/>
</dbReference>
<keyword evidence="2 6" id="KW-0819">tRNA processing</keyword>
<dbReference type="GO" id="GO:0005737">
    <property type="term" value="C:cytoplasm"/>
    <property type="evidence" value="ECO:0007669"/>
    <property type="project" value="UniProtKB-SubCell"/>
</dbReference>
<feature type="domain" description="tRNA(Ile)-lysidine/2-thiocytidine synthase N-terminal" evidence="7">
    <location>
        <begin position="22"/>
        <end position="203"/>
    </location>
</feature>
<dbReference type="InterPro" id="IPR014729">
    <property type="entry name" value="Rossmann-like_a/b/a_fold"/>
</dbReference>
<feature type="binding site" evidence="6">
    <location>
        <begin position="28"/>
        <end position="33"/>
    </location>
    <ligand>
        <name>ATP</name>
        <dbReference type="ChEBI" id="CHEBI:30616"/>
    </ligand>
</feature>
<dbReference type="CDD" id="cd01992">
    <property type="entry name" value="TilS_N"/>
    <property type="match status" value="1"/>
</dbReference>
<dbReference type="EC" id="6.3.4.19" evidence="6"/>
<dbReference type="KEGG" id="cnr:EB819_00335"/>
<dbReference type="InterPro" id="IPR012795">
    <property type="entry name" value="tRNA_Ile_lys_synt_N"/>
</dbReference>
<dbReference type="STRING" id="237258.SAMN04489756_11551"/>
<gene>
    <name evidence="6 8" type="primary">tilS</name>
    <name evidence="8" type="ORF">BHF72_1954</name>
</gene>
<dbReference type="Pfam" id="PF01171">
    <property type="entry name" value="ATP_bind_3"/>
    <property type="match status" value="1"/>
</dbReference>
<evidence type="ECO:0000259" key="7">
    <source>
        <dbReference type="Pfam" id="PF01171"/>
    </source>
</evidence>
<dbReference type="SUPFAM" id="SSF52402">
    <property type="entry name" value="Adenine nucleotide alpha hydrolases-like"/>
    <property type="match status" value="1"/>
</dbReference>
<comment type="domain">
    <text evidence="6">The N-terminal region contains the highly conserved SGGXDS motif, predicted to be a P-loop motif involved in ATP binding.</text>
</comment>
<dbReference type="AlphaFoldDB" id="A0A1E5UF60"/>
<evidence type="ECO:0000256" key="1">
    <source>
        <dbReference type="ARBA" id="ARBA00022598"/>
    </source>
</evidence>
<keyword evidence="4 6" id="KW-0067">ATP-binding</keyword>
<comment type="subcellular location">
    <subcellularLocation>
        <location evidence="6">Cytoplasm</location>
    </subcellularLocation>
</comment>
<organism evidence="8 9">
    <name type="scientific">Cloacibacterium normanense</name>
    <dbReference type="NCBI Taxonomy" id="237258"/>
    <lineage>
        <taxon>Bacteria</taxon>
        <taxon>Pseudomonadati</taxon>
        <taxon>Bacteroidota</taxon>
        <taxon>Flavobacteriia</taxon>
        <taxon>Flavobacteriales</taxon>
        <taxon>Weeksellaceae</taxon>
    </lineage>
</organism>
<dbReference type="Gene3D" id="3.40.50.620">
    <property type="entry name" value="HUPs"/>
    <property type="match status" value="1"/>
</dbReference>
<evidence type="ECO:0000256" key="4">
    <source>
        <dbReference type="ARBA" id="ARBA00022840"/>
    </source>
</evidence>
<comment type="caution">
    <text evidence="8">The sequence shown here is derived from an EMBL/GenBank/DDBJ whole genome shotgun (WGS) entry which is preliminary data.</text>
</comment>
<dbReference type="InterPro" id="IPR011063">
    <property type="entry name" value="TilS/TtcA_N"/>
</dbReference>
<evidence type="ECO:0000256" key="3">
    <source>
        <dbReference type="ARBA" id="ARBA00022741"/>
    </source>
</evidence>
<sequence length="319" mass="37680">MLDFNNFKENLEVLGEDIFSKKFLLAVSGGSDSMVLSHLFRFLESAQNDNGLEFQVAHVNYHFRGEDSNLDQKIVEDFCKKNDIKFHLKDVSEQEKNQMKSLQNWARGIRYEFFFKILKEENLDFIVTAHHLNDELETFIINLSRGSGIKGLSGIPKNENRILRPFLTFSKSEIYAFAEENNIDFREDKSNQKDDYLRNKIRHHLTPKLLEIFPNFLNQFQESLSYLNSANQFFQEEIQKTFEEILISGDEKEFVLDKEKLLKKHKTIIVEIIRKLGFTGIEIEKVIFSENGKFFRSNSHEISIKRKEIYCKKKHEKDE</sequence>
<evidence type="ECO:0000256" key="6">
    <source>
        <dbReference type="HAMAP-Rule" id="MF_01161"/>
    </source>
</evidence>
<dbReference type="OrthoDB" id="9807403at2"/>
<keyword evidence="3 6" id="KW-0547">Nucleotide-binding</keyword>
<dbReference type="RefSeq" id="WP_069797886.1">
    <property type="nucleotide sequence ID" value="NZ_CP034157.1"/>
</dbReference>
<comment type="similarity">
    <text evidence="6">Belongs to the tRNA(Ile)-lysidine synthase family.</text>
</comment>
<keyword evidence="1 6" id="KW-0436">Ligase</keyword>
<comment type="catalytic activity">
    <reaction evidence="5 6">
        <text>cytidine(34) in tRNA(Ile2) + L-lysine + ATP = lysidine(34) in tRNA(Ile2) + AMP + diphosphate + H(+)</text>
        <dbReference type="Rhea" id="RHEA:43744"/>
        <dbReference type="Rhea" id="RHEA-COMP:10625"/>
        <dbReference type="Rhea" id="RHEA-COMP:10670"/>
        <dbReference type="ChEBI" id="CHEBI:15378"/>
        <dbReference type="ChEBI" id="CHEBI:30616"/>
        <dbReference type="ChEBI" id="CHEBI:32551"/>
        <dbReference type="ChEBI" id="CHEBI:33019"/>
        <dbReference type="ChEBI" id="CHEBI:82748"/>
        <dbReference type="ChEBI" id="CHEBI:83665"/>
        <dbReference type="ChEBI" id="CHEBI:456215"/>
        <dbReference type="EC" id="6.3.4.19"/>
    </reaction>
</comment>
<dbReference type="Proteomes" id="UP000095601">
    <property type="component" value="Unassembled WGS sequence"/>
</dbReference>
<evidence type="ECO:0000313" key="8">
    <source>
        <dbReference type="EMBL" id="OEL11554.1"/>
    </source>
</evidence>
<dbReference type="InterPro" id="IPR012094">
    <property type="entry name" value="tRNA_Ile_lys_synt"/>
</dbReference>
<dbReference type="PANTHER" id="PTHR43033">
    <property type="entry name" value="TRNA(ILE)-LYSIDINE SYNTHASE-RELATED"/>
    <property type="match status" value="1"/>
</dbReference>
<name>A0A1E5UF60_9FLAO</name>
<evidence type="ECO:0000256" key="2">
    <source>
        <dbReference type="ARBA" id="ARBA00022694"/>
    </source>
</evidence>
<dbReference type="GO" id="GO:0005524">
    <property type="term" value="F:ATP binding"/>
    <property type="evidence" value="ECO:0007669"/>
    <property type="project" value="UniProtKB-UniRule"/>
</dbReference>
<dbReference type="PANTHER" id="PTHR43033:SF1">
    <property type="entry name" value="TRNA(ILE)-LYSIDINE SYNTHASE-RELATED"/>
    <property type="match status" value="1"/>
</dbReference>
<dbReference type="GO" id="GO:0032267">
    <property type="term" value="F:tRNA(Ile)-lysidine synthase activity"/>
    <property type="evidence" value="ECO:0007669"/>
    <property type="project" value="UniProtKB-EC"/>
</dbReference>
<evidence type="ECO:0000313" key="9">
    <source>
        <dbReference type="Proteomes" id="UP000095601"/>
    </source>
</evidence>
<keyword evidence="9" id="KW-1185">Reference proteome</keyword>
<reference evidence="8 9" key="1">
    <citation type="submission" date="2016-09" db="EMBL/GenBank/DDBJ databases">
        <authorList>
            <person name="Capua I."/>
            <person name="De Benedictis P."/>
            <person name="Joannis T."/>
            <person name="Lombin L.H."/>
            <person name="Cattoli G."/>
        </authorList>
    </citation>
    <scope>NUCLEOTIDE SEQUENCE [LARGE SCALE GENOMIC DNA]</scope>
    <source>
        <strain evidence="8 9">NRS-1</strain>
    </source>
</reference>
<dbReference type="NCBIfam" id="TIGR02432">
    <property type="entry name" value="lysidine_TilS_N"/>
    <property type="match status" value="1"/>
</dbReference>
<keyword evidence="6" id="KW-0963">Cytoplasm</keyword>
<accession>A0A1E5UF60</accession>
<protein>
    <recommendedName>
        <fullName evidence="6">tRNA(Ile)-lysidine synthase</fullName>
        <ecNumber evidence="6">6.3.4.19</ecNumber>
    </recommendedName>
    <alternativeName>
        <fullName evidence="6">tRNA(Ile)-2-lysyl-cytidine synthase</fullName>
    </alternativeName>
    <alternativeName>
        <fullName evidence="6">tRNA(Ile)-lysidine synthetase</fullName>
    </alternativeName>
</protein>